<accession>A0AAW9KZ90</accession>
<feature type="region of interest" description="Disordered" evidence="1">
    <location>
        <begin position="304"/>
        <end position="327"/>
    </location>
</feature>
<protein>
    <recommendedName>
        <fullName evidence="5">Tat pathway signal protein</fullName>
    </recommendedName>
</protein>
<sequence length="327" mass="34702">MPDIIKGRAVRSMSVRRREVLALGAVSLAFGVGGCSPFALALSKKKRKVRKYLSGLDGVTSVEVDVDPGLVTDDRWDVTVNLKGDPGQDAVLAIIRNARNEVVNLVDSDKVDLDVRWDQGVTSMACHLPMDDSEKAVLAAMKVVSSDLERVGISKERITLDYQNGTSLPNNAILPPTSPVVGIGSLQTEQDYFVGGSYCFITHSQGVDLTSVPIKRVLDAIPADRRVHATVILNAHDDVSQVTQLSVWGLGEYGKGVDVGAAAPVLAAVLGNRTLQRVELATVPNDDYDFEVVAFDMNAGAVVGQGDPPEKGAPILDAAQQSAASSS</sequence>
<dbReference type="EMBL" id="JAXBCZ010000001">
    <property type="protein sequence ID" value="MEA1304929.1"/>
    <property type="molecule type" value="Genomic_DNA"/>
</dbReference>
<dbReference type="Proteomes" id="UP001289581">
    <property type="component" value="Unassembled WGS sequence"/>
</dbReference>
<keyword evidence="2" id="KW-1133">Transmembrane helix</keyword>
<evidence type="ECO:0008006" key="5">
    <source>
        <dbReference type="Google" id="ProtNLM"/>
    </source>
</evidence>
<keyword evidence="4" id="KW-1185">Reference proteome</keyword>
<dbReference type="PROSITE" id="PS51257">
    <property type="entry name" value="PROKAR_LIPOPROTEIN"/>
    <property type="match status" value="1"/>
</dbReference>
<dbReference type="RefSeq" id="WP_256696928.1">
    <property type="nucleotide sequence ID" value="NZ_JAXBCZ010000001.1"/>
</dbReference>
<comment type="caution">
    <text evidence="3">The sequence shown here is derived from an EMBL/GenBank/DDBJ whole genome shotgun (WGS) entry which is preliminary data.</text>
</comment>
<evidence type="ECO:0000256" key="2">
    <source>
        <dbReference type="SAM" id="Phobius"/>
    </source>
</evidence>
<keyword evidence="2" id="KW-0472">Membrane</keyword>
<dbReference type="AlphaFoldDB" id="A0AAW9KZ90"/>
<keyword evidence="2" id="KW-0812">Transmembrane</keyword>
<name>A0AAW9KZ90_9ACTO</name>
<evidence type="ECO:0000313" key="4">
    <source>
        <dbReference type="Proteomes" id="UP001289581"/>
    </source>
</evidence>
<reference evidence="3 4" key="1">
    <citation type="submission" date="2023-06" db="EMBL/GenBank/DDBJ databases">
        <title>Actinomyces orist ORNL 0101 HMT-893 genome.</title>
        <authorList>
            <person name="Johnston C.D."/>
            <person name="Chen T."/>
            <person name="Dewhirst F.E."/>
        </authorList>
    </citation>
    <scope>NUCLEOTIDE SEQUENCE [LARGE SCALE GENOMIC DNA]</scope>
    <source>
        <strain evidence="3 4">ORNL 0101</strain>
    </source>
</reference>
<feature type="compositionally biased region" description="Low complexity" evidence="1">
    <location>
        <begin position="318"/>
        <end position="327"/>
    </location>
</feature>
<organism evidence="3 4">
    <name type="scientific">Actinomyces oris</name>
    <dbReference type="NCBI Taxonomy" id="544580"/>
    <lineage>
        <taxon>Bacteria</taxon>
        <taxon>Bacillati</taxon>
        <taxon>Actinomycetota</taxon>
        <taxon>Actinomycetes</taxon>
        <taxon>Actinomycetales</taxon>
        <taxon>Actinomycetaceae</taxon>
        <taxon>Actinomyces</taxon>
    </lineage>
</organism>
<feature type="transmembrane region" description="Helical" evidence="2">
    <location>
        <begin position="20"/>
        <end position="42"/>
    </location>
</feature>
<proteinExistence type="predicted"/>
<evidence type="ECO:0000256" key="1">
    <source>
        <dbReference type="SAM" id="MobiDB-lite"/>
    </source>
</evidence>
<gene>
    <name evidence="3" type="ORF">QU665_07595</name>
</gene>
<evidence type="ECO:0000313" key="3">
    <source>
        <dbReference type="EMBL" id="MEA1304929.1"/>
    </source>
</evidence>